<evidence type="ECO:0000256" key="1">
    <source>
        <dbReference type="SAM" id="MobiDB-lite"/>
    </source>
</evidence>
<feature type="compositionally biased region" description="Basic residues" evidence="1">
    <location>
        <begin position="71"/>
        <end position="100"/>
    </location>
</feature>
<accession>A0A0A8ZDS3</accession>
<name>A0A0A8ZDS3_ARUDO</name>
<dbReference type="EMBL" id="GBRH01262072">
    <property type="protein sequence ID" value="JAD35823.1"/>
    <property type="molecule type" value="Transcribed_RNA"/>
</dbReference>
<reference evidence="2" key="1">
    <citation type="submission" date="2014-09" db="EMBL/GenBank/DDBJ databases">
        <authorList>
            <person name="Magalhaes I.L.F."/>
            <person name="Oliveira U."/>
            <person name="Santos F.R."/>
            <person name="Vidigal T.H.D.A."/>
            <person name="Brescovit A.D."/>
            <person name="Santos A.J."/>
        </authorList>
    </citation>
    <scope>NUCLEOTIDE SEQUENCE</scope>
    <source>
        <tissue evidence="2">Shoot tissue taken approximately 20 cm above the soil surface</tissue>
    </source>
</reference>
<proteinExistence type="predicted"/>
<dbReference type="AlphaFoldDB" id="A0A0A8ZDS3"/>
<sequence>MHRHHIFVSFIFVQKRFVSRSIYFVASVHCNVPRRAVSVSTKNGIRRQGTRTWLVCSACCLPTRSRSPAPSRRRRGSCRRGRRSSPSHPSRCWHTRRTAP</sequence>
<evidence type="ECO:0000313" key="2">
    <source>
        <dbReference type="EMBL" id="JAD35823.1"/>
    </source>
</evidence>
<reference evidence="2" key="2">
    <citation type="journal article" date="2015" name="Data Brief">
        <title>Shoot transcriptome of the giant reed, Arundo donax.</title>
        <authorList>
            <person name="Barrero R.A."/>
            <person name="Guerrero F.D."/>
            <person name="Moolhuijzen P."/>
            <person name="Goolsby J.A."/>
            <person name="Tidwell J."/>
            <person name="Bellgard S.E."/>
            <person name="Bellgard M.I."/>
        </authorList>
    </citation>
    <scope>NUCLEOTIDE SEQUENCE</scope>
    <source>
        <tissue evidence="2">Shoot tissue taken approximately 20 cm above the soil surface</tissue>
    </source>
</reference>
<protein>
    <submittedName>
        <fullName evidence="2">Uncharacterized protein</fullName>
    </submittedName>
</protein>
<feature type="region of interest" description="Disordered" evidence="1">
    <location>
        <begin position="63"/>
        <end position="100"/>
    </location>
</feature>
<organism evidence="2">
    <name type="scientific">Arundo donax</name>
    <name type="common">Giant reed</name>
    <name type="synonym">Donax arundinaceus</name>
    <dbReference type="NCBI Taxonomy" id="35708"/>
    <lineage>
        <taxon>Eukaryota</taxon>
        <taxon>Viridiplantae</taxon>
        <taxon>Streptophyta</taxon>
        <taxon>Embryophyta</taxon>
        <taxon>Tracheophyta</taxon>
        <taxon>Spermatophyta</taxon>
        <taxon>Magnoliopsida</taxon>
        <taxon>Liliopsida</taxon>
        <taxon>Poales</taxon>
        <taxon>Poaceae</taxon>
        <taxon>PACMAD clade</taxon>
        <taxon>Arundinoideae</taxon>
        <taxon>Arundineae</taxon>
        <taxon>Arundo</taxon>
    </lineage>
</organism>